<keyword evidence="5 9" id="KW-0378">Hydrolase</keyword>
<keyword evidence="15" id="KW-1185">Reference proteome</keyword>
<feature type="region of interest" description="Disordered" evidence="11">
    <location>
        <begin position="937"/>
        <end position="976"/>
    </location>
</feature>
<evidence type="ECO:0000256" key="3">
    <source>
        <dbReference type="ARBA" id="ARBA00022490"/>
    </source>
</evidence>
<dbReference type="EMBL" id="QRBI01000144">
    <property type="protein sequence ID" value="RMC00531.1"/>
    <property type="molecule type" value="Genomic_DNA"/>
</dbReference>
<dbReference type="PROSITE" id="PS51210">
    <property type="entry name" value="PLA2C"/>
    <property type="match status" value="1"/>
</dbReference>
<dbReference type="PANTHER" id="PTHR10728:SF67">
    <property type="entry name" value="PHOSPHOLIPASE A2"/>
    <property type="match status" value="1"/>
</dbReference>
<evidence type="ECO:0000259" key="12">
    <source>
        <dbReference type="PROSITE" id="PS50004"/>
    </source>
</evidence>
<evidence type="ECO:0000256" key="2">
    <source>
        <dbReference type="ARBA" id="ARBA00013278"/>
    </source>
</evidence>
<evidence type="ECO:0000256" key="9">
    <source>
        <dbReference type="PROSITE-ProRule" id="PRU00555"/>
    </source>
</evidence>
<dbReference type="Gene3D" id="3.40.1090.10">
    <property type="entry name" value="Cytosolic phospholipase A2 catalytic domain"/>
    <property type="match status" value="1"/>
</dbReference>
<dbReference type="CDD" id="cd07201">
    <property type="entry name" value="cPLA2_Grp-IVB-IVD-IVE-IVF"/>
    <property type="match status" value="1"/>
</dbReference>
<dbReference type="PROSITE" id="PS50004">
    <property type="entry name" value="C2"/>
    <property type="match status" value="1"/>
</dbReference>
<dbReference type="SMART" id="SM00022">
    <property type="entry name" value="PLAc"/>
    <property type="match status" value="1"/>
</dbReference>
<name>A0A3M0JJP7_HIRRU</name>
<dbReference type="SUPFAM" id="SSF52151">
    <property type="entry name" value="FabD/lysophospholipase-like"/>
    <property type="match status" value="1"/>
</dbReference>
<dbReference type="EC" id="3.1.1.4" evidence="2 10"/>
<dbReference type="GO" id="GO:0005509">
    <property type="term" value="F:calcium ion binding"/>
    <property type="evidence" value="ECO:0007669"/>
    <property type="project" value="TreeGrafter"/>
</dbReference>
<dbReference type="SUPFAM" id="SSF49562">
    <property type="entry name" value="C2 domain (Calcium/lipid-binding domain, CaLB)"/>
    <property type="match status" value="1"/>
</dbReference>
<comment type="catalytic activity">
    <reaction evidence="10">
        <text>a 1,2-diacyl-sn-glycero-3-phosphocholine + H2O = a 1-acyl-sn-glycero-3-phosphocholine + a fatty acid + H(+)</text>
        <dbReference type="Rhea" id="RHEA:15801"/>
        <dbReference type="ChEBI" id="CHEBI:15377"/>
        <dbReference type="ChEBI" id="CHEBI:15378"/>
        <dbReference type="ChEBI" id="CHEBI:28868"/>
        <dbReference type="ChEBI" id="CHEBI:57643"/>
        <dbReference type="ChEBI" id="CHEBI:58168"/>
        <dbReference type="EC" id="3.1.1.4"/>
    </reaction>
</comment>
<dbReference type="GO" id="GO:0046475">
    <property type="term" value="P:glycerophospholipid catabolic process"/>
    <property type="evidence" value="ECO:0007669"/>
    <property type="project" value="TreeGrafter"/>
</dbReference>
<keyword evidence="7 9" id="KW-0442">Lipid degradation</keyword>
<dbReference type="InterPro" id="IPR000008">
    <property type="entry name" value="C2_dom"/>
</dbReference>
<reference evidence="14 15" key="1">
    <citation type="submission" date="2018-07" db="EMBL/GenBank/DDBJ databases">
        <title>A high quality draft genome assembly of the barn swallow (H. rustica rustica).</title>
        <authorList>
            <person name="Formenti G."/>
            <person name="Chiara M."/>
            <person name="Poveda L."/>
            <person name="Francoijs K.-J."/>
            <person name="Bonisoli-Alquati A."/>
            <person name="Canova L."/>
            <person name="Gianfranceschi L."/>
            <person name="Horner D.S."/>
            <person name="Saino N."/>
        </authorList>
    </citation>
    <scope>NUCLEOTIDE SEQUENCE [LARGE SCALE GENOMIC DNA]</scope>
    <source>
        <strain evidence="14">Chelidonia</strain>
        <tissue evidence="14">Blood</tissue>
    </source>
</reference>
<dbReference type="Pfam" id="PF01735">
    <property type="entry name" value="PLA2_B"/>
    <property type="match status" value="1"/>
</dbReference>
<dbReference type="InterPro" id="IPR002642">
    <property type="entry name" value="LysoPLipase_cat_dom"/>
</dbReference>
<evidence type="ECO:0000256" key="7">
    <source>
        <dbReference type="ARBA" id="ARBA00022963"/>
    </source>
</evidence>
<gene>
    <name evidence="14" type="ORF">DUI87_23145</name>
</gene>
<dbReference type="GO" id="GO:0005829">
    <property type="term" value="C:cytosol"/>
    <property type="evidence" value="ECO:0007669"/>
    <property type="project" value="TreeGrafter"/>
</dbReference>
<comment type="caution">
    <text evidence="14">The sequence shown here is derived from an EMBL/GenBank/DDBJ whole genome shotgun (WGS) entry which is preliminary data.</text>
</comment>
<proteinExistence type="predicted"/>
<dbReference type="SMART" id="SM00239">
    <property type="entry name" value="C2"/>
    <property type="match status" value="1"/>
</dbReference>
<organism evidence="14 15">
    <name type="scientific">Hirundo rustica rustica</name>
    <dbReference type="NCBI Taxonomy" id="333673"/>
    <lineage>
        <taxon>Eukaryota</taxon>
        <taxon>Metazoa</taxon>
        <taxon>Chordata</taxon>
        <taxon>Craniata</taxon>
        <taxon>Vertebrata</taxon>
        <taxon>Euteleostomi</taxon>
        <taxon>Archelosauria</taxon>
        <taxon>Archosauria</taxon>
        <taxon>Dinosauria</taxon>
        <taxon>Saurischia</taxon>
        <taxon>Theropoda</taxon>
        <taxon>Coelurosauria</taxon>
        <taxon>Aves</taxon>
        <taxon>Neognathae</taxon>
        <taxon>Neoaves</taxon>
        <taxon>Telluraves</taxon>
        <taxon>Australaves</taxon>
        <taxon>Passeriformes</taxon>
        <taxon>Sylvioidea</taxon>
        <taxon>Hirundinidae</taxon>
        <taxon>Hirundo</taxon>
    </lineage>
</organism>
<accession>A0A3M0JJP7</accession>
<dbReference type="FunFam" id="2.60.40.150:FF:000030">
    <property type="entry name" value="Phospholipase A2"/>
    <property type="match status" value="1"/>
</dbReference>
<evidence type="ECO:0000256" key="4">
    <source>
        <dbReference type="ARBA" id="ARBA00022723"/>
    </source>
</evidence>
<evidence type="ECO:0000313" key="14">
    <source>
        <dbReference type="EMBL" id="RMC00531.1"/>
    </source>
</evidence>
<dbReference type="AlphaFoldDB" id="A0A3M0JJP7"/>
<keyword evidence="6 10" id="KW-0106">Calcium</keyword>
<dbReference type="GO" id="GO:0047498">
    <property type="term" value="F:calcium-dependent phospholipase A2 activity"/>
    <property type="evidence" value="ECO:0007669"/>
    <property type="project" value="TreeGrafter"/>
</dbReference>
<evidence type="ECO:0000313" key="15">
    <source>
        <dbReference type="Proteomes" id="UP000269221"/>
    </source>
</evidence>
<dbReference type="GO" id="GO:0005544">
    <property type="term" value="F:calcium-dependent phospholipid binding"/>
    <property type="evidence" value="ECO:0007669"/>
    <property type="project" value="TreeGrafter"/>
</dbReference>
<keyword evidence="3 10" id="KW-0963">Cytoplasm</keyword>
<sequence>MGSWHEAHVMGQMEQSFDSQQSLGLLSKPAYMTRQVPWKGYHSIFPVTTCSLCGKTGCHALQFRLRNARTGLRHTGEILDVRASATARPFSYKEEAQGISALQDELELQPGISQQTQLDITRLMHLDMSYHCTACALWTAVPSQAVCFTTSGACGDPEPGCGWKFVPQHSSRKSSPLENEERKWMMHYVAPSDDAKPQMVRPGTFNKELEIVFFEIKDSSQIYSMSINQMTIPVSQSDCYVRLWLPTASDEIFHTKTIKNCRNPVWNETFYFRIQRKVKNVLEITVTDDDMIRDDDRAIVLFDVAKIPLGERVFKAFPLNPERKEELEVEFVLETIWPALSDNDLSYNVPFNICQALVVRWLDELSNSLSPSHLPQCREEACLEVHLDSRKQNKRFSGVSRSAAGSCLTLVKIQNLEDPLPTSPEGLDLHRKFDLLLKVKKCKEDLDVRLGFDLCVQEQDFIRKRKKVVAAALKDILHLEEDLQDDEVPVVAIMTTGGGTRALTAMYAHLLSVQEMNVLDCVSYITGLSGTTWTMSNLYEDPHWSQKDLKETLNDVRKHVLKNKFVSCFAPDRLKYYLEELCQRKQEGHRLCFTDLWGLIIETMLHDKEDCHKLTDQQQALNQGQNPLPIYLSLNVKDKISDQDFREWVEFTPYEVGFPKYGAFIHAEDFGSEFFMGHLMKKAPESRICFLEEDEAFFPTRPNELDTRVVCPPDSFSEIFRDVAMLRPAASEIHNFLKGLQINNNYLESEFSKWKDCELDSQPNHLTTATDYLILIDTAFAFATSYPPLMRPERKVDVILHFNYSSGSQTGPLKDASKYFAKQGIPFPTNVPDDQETPHLKECYIVGDKESPETPIVIFFPLVNDTFREYKAPGVRRSPSEMADGEVDVANACGPYYINNLSYSEENFDKLVNLSYYNVQNNKDSILRALRTAVERKRQRKKEQALQKPPDGYGGRVPDREGTQHLADSPAPGNMK</sequence>
<keyword evidence="4 10" id="KW-0479">Metal-binding</keyword>
<dbReference type="OrthoDB" id="419768at2759"/>
<comment type="domain">
    <text evidence="10">The N-terminal C2 domain associates with lipid membranes upon calcium binding.</text>
</comment>
<evidence type="ECO:0000256" key="1">
    <source>
        <dbReference type="ARBA" id="ARBA00004496"/>
    </source>
</evidence>
<dbReference type="InterPro" id="IPR016035">
    <property type="entry name" value="Acyl_Trfase/lysoPLipase"/>
</dbReference>
<protein>
    <recommendedName>
        <fullName evidence="2 10">Phospholipase A2</fullName>
        <ecNumber evidence="2 10">3.1.1.4</ecNumber>
    </recommendedName>
</protein>
<comment type="subcellular location">
    <subcellularLocation>
        <location evidence="1">Cytoplasm</location>
    </subcellularLocation>
</comment>
<dbReference type="Gene3D" id="2.60.40.150">
    <property type="entry name" value="C2 domain"/>
    <property type="match status" value="1"/>
</dbReference>
<evidence type="ECO:0000256" key="10">
    <source>
        <dbReference type="RuleBase" id="RU362102"/>
    </source>
</evidence>
<evidence type="ECO:0000256" key="6">
    <source>
        <dbReference type="ARBA" id="ARBA00022837"/>
    </source>
</evidence>
<evidence type="ECO:0000256" key="11">
    <source>
        <dbReference type="SAM" id="MobiDB-lite"/>
    </source>
</evidence>
<dbReference type="InterPro" id="IPR035892">
    <property type="entry name" value="C2_domain_sf"/>
</dbReference>
<evidence type="ECO:0000256" key="8">
    <source>
        <dbReference type="ARBA" id="ARBA00023098"/>
    </source>
</evidence>
<evidence type="ECO:0000259" key="13">
    <source>
        <dbReference type="PROSITE" id="PS51210"/>
    </source>
</evidence>
<feature type="domain" description="C2" evidence="12">
    <location>
        <begin position="190"/>
        <end position="317"/>
    </location>
</feature>
<evidence type="ECO:0000256" key="5">
    <source>
        <dbReference type="ARBA" id="ARBA00022801"/>
    </source>
</evidence>
<dbReference type="Proteomes" id="UP000269221">
    <property type="component" value="Unassembled WGS sequence"/>
</dbReference>
<dbReference type="STRING" id="333673.A0A3M0JJP7"/>
<feature type="domain" description="PLA2c" evidence="13">
    <location>
        <begin position="441"/>
        <end position="976"/>
    </location>
</feature>
<dbReference type="PANTHER" id="PTHR10728">
    <property type="entry name" value="CYTOSOLIC PHOSPHOLIPASE A2"/>
    <property type="match status" value="1"/>
</dbReference>
<keyword evidence="8 9" id="KW-0443">Lipid metabolism</keyword>
<dbReference type="Pfam" id="PF00168">
    <property type="entry name" value="C2"/>
    <property type="match status" value="1"/>
</dbReference>